<evidence type="ECO:0000256" key="1">
    <source>
        <dbReference type="SAM" id="MobiDB-lite"/>
    </source>
</evidence>
<dbReference type="EMBL" id="LR877160">
    <property type="protein sequence ID" value="CAD2220040.1"/>
    <property type="molecule type" value="Genomic_DNA"/>
</dbReference>
<sequence>MNNTSTRTLEWEMRQLRVQLSREKEERLYYTEKAEEMEVYRRMYNDLRCKHRELEQELQALKQQQRGGDRVITPTVPQPSYSDGSDDDTDTVAAPEWEFCTGVAA</sequence>
<dbReference type="Proteomes" id="UP000515908">
    <property type="component" value="Chromosome 16"/>
</dbReference>
<evidence type="ECO:0000313" key="2">
    <source>
        <dbReference type="EMBL" id="CAD2220040.1"/>
    </source>
</evidence>
<dbReference type="AlphaFoldDB" id="A0A7G2CJK8"/>
<proteinExistence type="predicted"/>
<dbReference type="VEuPathDB" id="TriTrypDB:ADEAN_000755400"/>
<evidence type="ECO:0000313" key="3">
    <source>
        <dbReference type="Proteomes" id="UP000515908"/>
    </source>
</evidence>
<accession>A0A7G2CJK8</accession>
<reference evidence="2 3" key="1">
    <citation type="submission" date="2020-08" db="EMBL/GenBank/DDBJ databases">
        <authorList>
            <person name="Newling K."/>
            <person name="Davey J."/>
            <person name="Forrester S."/>
        </authorList>
    </citation>
    <scope>NUCLEOTIDE SEQUENCE [LARGE SCALE GENOMIC DNA]</scope>
    <source>
        <strain evidence="3">Crithidia deanei Carvalho (ATCC PRA-265)</strain>
    </source>
</reference>
<gene>
    <name evidence="2" type="ORF">ADEAN_000755400</name>
</gene>
<keyword evidence="3" id="KW-1185">Reference proteome</keyword>
<protein>
    <submittedName>
        <fullName evidence="2">Uncharacterized protein</fullName>
    </submittedName>
</protein>
<organism evidence="2 3">
    <name type="scientific">Angomonas deanei</name>
    <dbReference type="NCBI Taxonomy" id="59799"/>
    <lineage>
        <taxon>Eukaryota</taxon>
        <taxon>Discoba</taxon>
        <taxon>Euglenozoa</taxon>
        <taxon>Kinetoplastea</taxon>
        <taxon>Metakinetoplastina</taxon>
        <taxon>Trypanosomatida</taxon>
        <taxon>Trypanosomatidae</taxon>
        <taxon>Strigomonadinae</taxon>
        <taxon>Angomonas</taxon>
    </lineage>
</organism>
<name>A0A7G2CJK8_9TRYP</name>
<feature type="region of interest" description="Disordered" evidence="1">
    <location>
        <begin position="62"/>
        <end position="92"/>
    </location>
</feature>